<dbReference type="PROSITE" id="PS00901">
    <property type="entry name" value="CYS_SYNTHASE"/>
    <property type="match status" value="1"/>
</dbReference>
<dbReference type="STRING" id="246410.A0A0E1RXA8"/>
<evidence type="ECO:0000256" key="3">
    <source>
        <dbReference type="ARBA" id="ARBA00007103"/>
    </source>
</evidence>
<dbReference type="OMA" id="CMTADTG"/>
<feature type="domain" description="Tryptophan synthase beta chain-like PALP" evidence="7">
    <location>
        <begin position="23"/>
        <end position="321"/>
    </location>
</feature>
<dbReference type="Gene3D" id="3.40.50.1100">
    <property type="match status" value="2"/>
</dbReference>
<proteinExistence type="inferred from homology"/>
<dbReference type="SUPFAM" id="SSF53686">
    <property type="entry name" value="Tryptophan synthase beta subunit-like PLP-dependent enzymes"/>
    <property type="match status" value="1"/>
</dbReference>
<protein>
    <recommendedName>
        <fullName evidence="4">cystathionine beta-synthase</fullName>
        <ecNumber evidence="4">4.2.1.22</ecNumber>
    </recommendedName>
</protein>
<evidence type="ECO:0000256" key="1">
    <source>
        <dbReference type="ARBA" id="ARBA00001933"/>
    </source>
</evidence>
<dbReference type="InterPro" id="IPR036052">
    <property type="entry name" value="TrpB-like_PALP_sf"/>
</dbReference>
<evidence type="ECO:0000256" key="5">
    <source>
        <dbReference type="ARBA" id="ARBA00022898"/>
    </source>
</evidence>
<evidence type="ECO:0000256" key="6">
    <source>
        <dbReference type="ARBA" id="ARBA00047490"/>
    </source>
</evidence>
<sequence>MPGNIQESTAMTQYLGQPLSESITEHIGATPLVRLNRLPASFGIKAKVCAKLEYFNAGGSVKDRIAKRMVEQAEQDGLIKPGDTLIEASSGNTGIAIALMAAIKGYKCIITLSEKMSLEKEQILHALGARVVRTPAGVPIEHPESILSVAKRLKEEIPNSWILDQYNNPENPRAHEFGTAEEIWHQTQGKVNAVVAGAGTGGTITGMARAFKKKNRGVFVVGVDPVGSVLAQPAALNGKKSEYKIEGIGYDFVPGVLDQAAPDLWVKTTDKESFQMARQLVSQEGILCGGSSGAAFAGLRQFLEIHPEFNVEDKTIVLVLADNLRNYLTKFGDDAWMESNGYGLDVSDR</sequence>
<evidence type="ECO:0000313" key="8">
    <source>
        <dbReference type="EMBL" id="EAS30609.2"/>
    </source>
</evidence>
<dbReference type="Proteomes" id="UP000001261">
    <property type="component" value="Unassembled WGS sequence"/>
</dbReference>
<dbReference type="OrthoDB" id="728at2759"/>
<accession>A0A0E1RXA8</accession>
<dbReference type="AlphaFoldDB" id="A0A0E1RXA8"/>
<dbReference type="InterPro" id="IPR001216">
    <property type="entry name" value="P-phosphate_BS"/>
</dbReference>
<evidence type="ECO:0000256" key="4">
    <source>
        <dbReference type="ARBA" id="ARBA00012041"/>
    </source>
</evidence>
<reference evidence="9" key="2">
    <citation type="journal article" date="2010" name="Genome Res.">
        <title>Population genomic sequencing of Coccidioides fungi reveals recent hybridization and transposon control.</title>
        <authorList>
            <person name="Neafsey D.E."/>
            <person name="Barker B.M."/>
            <person name="Sharpton T.J."/>
            <person name="Stajich J.E."/>
            <person name="Park D.J."/>
            <person name="Whiston E."/>
            <person name="Hung C.-Y."/>
            <person name="McMahan C."/>
            <person name="White J."/>
            <person name="Sykes S."/>
            <person name="Heiman D."/>
            <person name="Young S."/>
            <person name="Zeng Q."/>
            <person name="Abouelleil A."/>
            <person name="Aftuck L."/>
            <person name="Bessette D."/>
            <person name="Brown A."/>
            <person name="FitzGerald M."/>
            <person name="Lui A."/>
            <person name="Macdonald J.P."/>
            <person name="Priest M."/>
            <person name="Orbach M.J."/>
            <person name="Galgiani J.N."/>
            <person name="Kirkland T.N."/>
            <person name="Cole G.T."/>
            <person name="Birren B.W."/>
            <person name="Henn M.R."/>
            <person name="Taylor J.W."/>
            <person name="Rounsley S.D."/>
        </authorList>
    </citation>
    <scope>GENOME REANNOTATION</scope>
    <source>
        <strain evidence="9">RS</strain>
    </source>
</reference>
<dbReference type="KEGG" id="cim:CIMG_06088"/>
<dbReference type="InterPro" id="IPR001926">
    <property type="entry name" value="TrpB-like_PALP"/>
</dbReference>
<dbReference type="FunFam" id="3.40.50.1100:FF:000118">
    <property type="entry name" value="Related to CYS4-cystathionine beta-synthase"/>
    <property type="match status" value="1"/>
</dbReference>
<keyword evidence="5" id="KW-0663">Pyridoxal phosphate</keyword>
<dbReference type="FunFam" id="3.40.50.1100:FF:000003">
    <property type="entry name" value="Cystathionine beta-synthase"/>
    <property type="match status" value="1"/>
</dbReference>
<dbReference type="PANTHER" id="PTHR10314">
    <property type="entry name" value="CYSTATHIONINE BETA-SYNTHASE"/>
    <property type="match status" value="1"/>
</dbReference>
<dbReference type="GO" id="GO:0004122">
    <property type="term" value="F:cystathionine beta-synthase activity"/>
    <property type="evidence" value="ECO:0007669"/>
    <property type="project" value="UniProtKB-EC"/>
</dbReference>
<dbReference type="GO" id="GO:0006535">
    <property type="term" value="P:cysteine biosynthetic process from serine"/>
    <property type="evidence" value="ECO:0007669"/>
    <property type="project" value="InterPro"/>
</dbReference>
<name>A0A0E1RXA8_COCIM</name>
<gene>
    <name evidence="8" type="ORF">CIMG_06088</name>
</gene>
<dbReference type="EMBL" id="GG704912">
    <property type="protein sequence ID" value="EAS30609.2"/>
    <property type="molecule type" value="Genomic_DNA"/>
</dbReference>
<evidence type="ECO:0000259" key="7">
    <source>
        <dbReference type="Pfam" id="PF00291"/>
    </source>
</evidence>
<comment type="pathway">
    <text evidence="2">Amino-acid biosynthesis; L-cysteine biosynthesis; L-cysteine from L-homocysteine and L-serine: step 1/2.</text>
</comment>
<dbReference type="GeneID" id="4562307"/>
<dbReference type="RefSeq" id="XP_001242192.2">
    <property type="nucleotide sequence ID" value="XM_001242191.2"/>
</dbReference>
<comment type="cofactor">
    <cofactor evidence="1">
        <name>pyridoxal 5'-phosphate</name>
        <dbReference type="ChEBI" id="CHEBI:597326"/>
    </cofactor>
</comment>
<dbReference type="InterPro" id="IPR050214">
    <property type="entry name" value="Cys_Synth/Cystath_Beta-Synth"/>
</dbReference>
<dbReference type="EC" id="4.2.1.22" evidence="4"/>
<evidence type="ECO:0000256" key="2">
    <source>
        <dbReference type="ARBA" id="ARBA00005003"/>
    </source>
</evidence>
<organism evidence="8 9">
    <name type="scientific">Coccidioides immitis (strain RS)</name>
    <name type="common">Valley fever fungus</name>
    <dbReference type="NCBI Taxonomy" id="246410"/>
    <lineage>
        <taxon>Eukaryota</taxon>
        <taxon>Fungi</taxon>
        <taxon>Dikarya</taxon>
        <taxon>Ascomycota</taxon>
        <taxon>Pezizomycotina</taxon>
        <taxon>Eurotiomycetes</taxon>
        <taxon>Eurotiomycetidae</taxon>
        <taxon>Onygenales</taxon>
        <taxon>Onygenaceae</taxon>
        <taxon>Coccidioides</taxon>
    </lineage>
</organism>
<comment type="catalytic activity">
    <reaction evidence="6">
        <text>L-homocysteine + L-serine = L,L-cystathionine + H2O</text>
        <dbReference type="Rhea" id="RHEA:10112"/>
        <dbReference type="ChEBI" id="CHEBI:15377"/>
        <dbReference type="ChEBI" id="CHEBI:33384"/>
        <dbReference type="ChEBI" id="CHEBI:58161"/>
        <dbReference type="ChEBI" id="CHEBI:58199"/>
        <dbReference type="EC" id="4.2.1.22"/>
    </reaction>
</comment>
<dbReference type="InParanoid" id="A0A0E1RXA8"/>
<dbReference type="Pfam" id="PF00291">
    <property type="entry name" value="PALP"/>
    <property type="match status" value="1"/>
</dbReference>
<reference evidence="9" key="1">
    <citation type="journal article" date="2009" name="Genome Res.">
        <title>Comparative genomic analyses of the human fungal pathogens Coccidioides and their relatives.</title>
        <authorList>
            <person name="Sharpton T.J."/>
            <person name="Stajich J.E."/>
            <person name="Rounsley S.D."/>
            <person name="Gardner M.J."/>
            <person name="Wortman J.R."/>
            <person name="Jordar V.S."/>
            <person name="Maiti R."/>
            <person name="Kodira C.D."/>
            <person name="Neafsey D.E."/>
            <person name="Zeng Q."/>
            <person name="Hung C.-Y."/>
            <person name="McMahan C."/>
            <person name="Muszewska A."/>
            <person name="Grynberg M."/>
            <person name="Mandel M.A."/>
            <person name="Kellner E.M."/>
            <person name="Barker B.M."/>
            <person name="Galgiani J.N."/>
            <person name="Orbach M.J."/>
            <person name="Kirkland T.N."/>
            <person name="Cole G.T."/>
            <person name="Henn M.R."/>
            <person name="Birren B.W."/>
            <person name="Taylor J.W."/>
        </authorList>
    </citation>
    <scope>NUCLEOTIDE SEQUENCE [LARGE SCALE GENOMIC DNA]</scope>
    <source>
        <strain evidence="9">RS</strain>
    </source>
</reference>
<evidence type="ECO:0000313" key="9">
    <source>
        <dbReference type="Proteomes" id="UP000001261"/>
    </source>
</evidence>
<comment type="similarity">
    <text evidence="3">Belongs to the cysteine synthase/cystathionine beta-synthase family.</text>
</comment>
<keyword evidence="9" id="KW-1185">Reference proteome</keyword>
<dbReference type="VEuPathDB" id="FungiDB:CIMG_06088"/>
<dbReference type="CDD" id="cd01561">
    <property type="entry name" value="CBS_like"/>
    <property type="match status" value="1"/>
</dbReference>